<dbReference type="EMBL" id="JABWUV010000004">
    <property type="protein sequence ID" value="KAF6359998.1"/>
    <property type="molecule type" value="Genomic_DNA"/>
</dbReference>
<feature type="compositionally biased region" description="Gly residues" evidence="2">
    <location>
        <begin position="1"/>
        <end position="10"/>
    </location>
</feature>
<dbReference type="AlphaFoldDB" id="A0A7J7YDX4"/>
<keyword evidence="4" id="KW-1185">Reference proteome</keyword>
<organism evidence="3 4">
    <name type="scientific">Myotis myotis</name>
    <name type="common">Greater mouse-eared bat</name>
    <name type="synonym">Vespertilio myotis</name>
    <dbReference type="NCBI Taxonomy" id="51298"/>
    <lineage>
        <taxon>Eukaryota</taxon>
        <taxon>Metazoa</taxon>
        <taxon>Chordata</taxon>
        <taxon>Craniata</taxon>
        <taxon>Vertebrata</taxon>
        <taxon>Euteleostomi</taxon>
        <taxon>Mammalia</taxon>
        <taxon>Eutheria</taxon>
        <taxon>Laurasiatheria</taxon>
        <taxon>Chiroptera</taxon>
        <taxon>Yangochiroptera</taxon>
        <taxon>Vespertilionidae</taxon>
        <taxon>Myotis</taxon>
    </lineage>
</organism>
<feature type="compositionally biased region" description="Low complexity" evidence="2">
    <location>
        <begin position="17"/>
        <end position="31"/>
    </location>
</feature>
<dbReference type="Proteomes" id="UP000527355">
    <property type="component" value="Unassembled WGS sequence"/>
</dbReference>
<comment type="similarity">
    <text evidence="1">Belongs to the CTAG/PCC1 family.</text>
</comment>
<name>A0A7J7YDX4_MYOMY</name>
<accession>A0A7J7YDX4</accession>
<dbReference type="Pfam" id="PF09341">
    <property type="entry name" value="Pcc1"/>
    <property type="match status" value="1"/>
</dbReference>
<dbReference type="PANTHER" id="PTHR31283:SF4">
    <property type="entry name" value="CANCER_TESTIS ANTIGEN 1"/>
    <property type="match status" value="1"/>
</dbReference>
<evidence type="ECO:0000256" key="2">
    <source>
        <dbReference type="SAM" id="MobiDB-lite"/>
    </source>
</evidence>
<dbReference type="InterPro" id="IPR015419">
    <property type="entry name" value="CTAG/Pcc1"/>
</dbReference>
<gene>
    <name evidence="3" type="ORF">mMyoMyo1_010960</name>
</gene>
<dbReference type="Gene3D" id="3.30.310.50">
    <property type="entry name" value="Alpha-D-phosphohexomutase, C-terminal domain"/>
    <property type="match status" value="1"/>
</dbReference>
<protein>
    <submittedName>
        <fullName evidence="3">Uncharacterized protein</fullName>
    </submittedName>
</protein>
<evidence type="ECO:0000313" key="3">
    <source>
        <dbReference type="EMBL" id="KAF6359998.1"/>
    </source>
</evidence>
<proteinExistence type="inferred from homology"/>
<feature type="region of interest" description="Disordered" evidence="2">
    <location>
        <begin position="1"/>
        <end position="80"/>
    </location>
</feature>
<sequence length="172" mass="17742">MQAGDQGAGGVAEDAEGQGNPGDPGSSDGPGDQEGPGTGSMGEADAEGGGAPVMRALDPPGLGGGALPGPSPHAGSTTRRPGRQQLNYFLLVPFPSPMEAVRAVQALARHSQPLPRAVRKELIVSDNLLIIRLSAEDPEQMGLSLCSCLRELGLLVLNTQRISRSCLKRGWD</sequence>
<evidence type="ECO:0000256" key="1">
    <source>
        <dbReference type="ARBA" id="ARBA00007073"/>
    </source>
</evidence>
<dbReference type="GO" id="GO:0070525">
    <property type="term" value="P:tRNA threonylcarbamoyladenosine metabolic process"/>
    <property type="evidence" value="ECO:0007669"/>
    <property type="project" value="TreeGrafter"/>
</dbReference>
<dbReference type="PANTHER" id="PTHR31283">
    <property type="entry name" value="EKC/KEOPS COMPLEX SUBUNIT PCC1 FAMILY MEMBER"/>
    <property type="match status" value="1"/>
</dbReference>
<comment type="caution">
    <text evidence="3">The sequence shown here is derived from an EMBL/GenBank/DDBJ whole genome shotgun (WGS) entry which is preliminary data.</text>
</comment>
<evidence type="ECO:0000313" key="4">
    <source>
        <dbReference type="Proteomes" id="UP000527355"/>
    </source>
</evidence>
<reference evidence="3 4" key="1">
    <citation type="journal article" date="2020" name="Nature">
        <title>Six reference-quality genomes reveal evolution of bat adaptations.</title>
        <authorList>
            <person name="Jebb D."/>
            <person name="Huang Z."/>
            <person name="Pippel M."/>
            <person name="Hughes G.M."/>
            <person name="Lavrichenko K."/>
            <person name="Devanna P."/>
            <person name="Winkler S."/>
            <person name="Jermiin L.S."/>
            <person name="Skirmuntt E.C."/>
            <person name="Katzourakis A."/>
            <person name="Burkitt-Gray L."/>
            <person name="Ray D.A."/>
            <person name="Sullivan K.A.M."/>
            <person name="Roscito J.G."/>
            <person name="Kirilenko B.M."/>
            <person name="Davalos L.M."/>
            <person name="Corthals A.P."/>
            <person name="Power M.L."/>
            <person name="Jones G."/>
            <person name="Ransome R.D."/>
            <person name="Dechmann D.K.N."/>
            <person name="Locatelli A.G."/>
            <person name="Puechmaille S.J."/>
            <person name="Fedrigo O."/>
            <person name="Jarvis E.D."/>
            <person name="Hiller M."/>
            <person name="Vernes S.C."/>
            <person name="Myers E.W."/>
            <person name="Teeling E.C."/>
        </authorList>
    </citation>
    <scope>NUCLEOTIDE SEQUENCE [LARGE SCALE GENOMIC DNA]</scope>
    <source>
        <strain evidence="3">MMyoMyo1</strain>
        <tissue evidence="3">Flight muscle</tissue>
    </source>
</reference>